<organism evidence="1 2">
    <name type="scientific">Meripilus lineatus</name>
    <dbReference type="NCBI Taxonomy" id="2056292"/>
    <lineage>
        <taxon>Eukaryota</taxon>
        <taxon>Fungi</taxon>
        <taxon>Dikarya</taxon>
        <taxon>Basidiomycota</taxon>
        <taxon>Agaricomycotina</taxon>
        <taxon>Agaricomycetes</taxon>
        <taxon>Polyporales</taxon>
        <taxon>Meripilaceae</taxon>
        <taxon>Meripilus</taxon>
    </lineage>
</organism>
<evidence type="ECO:0000313" key="1">
    <source>
        <dbReference type="EMBL" id="KAJ3475603.1"/>
    </source>
</evidence>
<dbReference type="GO" id="GO:0008237">
    <property type="term" value="F:metallopeptidase activity"/>
    <property type="evidence" value="ECO:0007669"/>
    <property type="project" value="InterPro"/>
</dbReference>
<dbReference type="Proteomes" id="UP001212997">
    <property type="component" value="Unassembled WGS sequence"/>
</dbReference>
<gene>
    <name evidence="1" type="ORF">NLI96_g11733</name>
</gene>
<keyword evidence="2" id="KW-1185">Reference proteome</keyword>
<protein>
    <submittedName>
        <fullName evidence="1">Uncharacterized protein</fullName>
    </submittedName>
</protein>
<evidence type="ECO:0000313" key="2">
    <source>
        <dbReference type="Proteomes" id="UP001212997"/>
    </source>
</evidence>
<comment type="caution">
    <text evidence="1">The sequence shown here is derived from an EMBL/GenBank/DDBJ whole genome shotgun (WGS) entry which is preliminary data.</text>
</comment>
<proteinExistence type="predicted"/>
<dbReference type="Gene3D" id="3.40.390.10">
    <property type="entry name" value="Collagenase (Catalytic Domain)"/>
    <property type="match status" value="1"/>
</dbReference>
<reference evidence="1" key="1">
    <citation type="submission" date="2022-07" db="EMBL/GenBank/DDBJ databases">
        <title>Genome Sequence of Physisporinus lineatus.</title>
        <authorList>
            <person name="Buettner E."/>
        </authorList>
    </citation>
    <scope>NUCLEOTIDE SEQUENCE</scope>
    <source>
        <strain evidence="1">VT162</strain>
    </source>
</reference>
<sequence>MPKLLRRVYYQARMHASLAFVHEHQVPERPKHFLFHQTKVDKYYREELGMSEEDIKINITNTYQPETFENYSPFDPHSITLYQFPGHLIQNGRGTPFNTDLSDIDKTVLMLNYARLDIDPLVSRWSVSYAADVIGIKGEWREKIVVATHPHDVLLEAQRVAFICFALHCDQMYVDLPFGRIWVYTAKRLEHLRAEGSEIISELE</sequence>
<dbReference type="AlphaFoldDB" id="A0AAD5YAK5"/>
<dbReference type="EMBL" id="JANAWD010000828">
    <property type="protein sequence ID" value="KAJ3475603.1"/>
    <property type="molecule type" value="Genomic_DNA"/>
</dbReference>
<dbReference type="InterPro" id="IPR024079">
    <property type="entry name" value="MetalloPept_cat_dom_sf"/>
</dbReference>
<name>A0AAD5YAK5_9APHY</name>
<accession>A0AAD5YAK5</accession>